<dbReference type="InterPro" id="IPR004276">
    <property type="entry name" value="GlycoTrans_28_N"/>
</dbReference>
<dbReference type="Pfam" id="PF03033">
    <property type="entry name" value="Glyco_transf_28"/>
    <property type="match status" value="1"/>
</dbReference>
<keyword evidence="4" id="KW-1185">Reference proteome</keyword>
<accession>A0A1T4N4V3</accession>
<sequence>MFTMGTRGDVQPYLILSKALMKQGMSVTLGTHPCWKELVEKQGVTFVSIGLDVDIEIEASKIRGNSKNPMMSMLKTMNFVFKLIEQSSNEIYECCKEKDLIVVTHSQMGAAEAEALGINTINVTLQTEMLPEVKKEKTMKEKLIALIINPVMAKPYNKIRKKYNLKKVKSMDQVMSKELNLIPISHLMQETNPYWASSNKVVGYWFLDDELFTPSKDLEHFLNNGDKPIILALGAMSFESKEEVDKLNCFIEAFTTTNKRAIIQGFKKSLQHISLPETMLAIESVPHSWLFKQGYAVIHHCGFGTSASSLIYGIPSICIPHVLDQVGFAQKLVKLNVTPKPILIGDLTKENLVQRINDLDENYGKYVENCIRISKEIKEEDGLNKTIELIEQIIEK</sequence>
<dbReference type="InterPro" id="IPR010610">
    <property type="entry name" value="EryCIII-like_C"/>
</dbReference>
<dbReference type="OrthoDB" id="9805366at2"/>
<evidence type="ECO:0000313" key="4">
    <source>
        <dbReference type="Proteomes" id="UP000243297"/>
    </source>
</evidence>
<dbReference type="Pfam" id="PF06722">
    <property type="entry name" value="EryCIII-like_C"/>
    <property type="match status" value="1"/>
</dbReference>
<dbReference type="GO" id="GO:0008194">
    <property type="term" value="F:UDP-glycosyltransferase activity"/>
    <property type="evidence" value="ECO:0007669"/>
    <property type="project" value="InterPro"/>
</dbReference>
<gene>
    <name evidence="3" type="ORF">SAMN02745191_1485</name>
</gene>
<dbReference type="PANTHER" id="PTHR48050:SF13">
    <property type="entry name" value="STEROL 3-BETA-GLUCOSYLTRANSFERASE UGT80A2"/>
    <property type="match status" value="1"/>
</dbReference>
<dbReference type="SUPFAM" id="SSF53756">
    <property type="entry name" value="UDP-Glycosyltransferase/glycogen phosphorylase"/>
    <property type="match status" value="1"/>
</dbReference>
<proteinExistence type="predicted"/>
<dbReference type="CDD" id="cd03784">
    <property type="entry name" value="GT1_Gtf-like"/>
    <property type="match status" value="1"/>
</dbReference>
<dbReference type="GO" id="GO:0033072">
    <property type="term" value="P:vancomycin biosynthetic process"/>
    <property type="evidence" value="ECO:0007669"/>
    <property type="project" value="UniProtKB-ARBA"/>
</dbReference>
<evidence type="ECO:0000259" key="1">
    <source>
        <dbReference type="Pfam" id="PF03033"/>
    </source>
</evidence>
<feature type="domain" description="Glycosyltransferase family 28 N-terminal" evidence="1">
    <location>
        <begin position="2"/>
        <end position="84"/>
    </location>
</feature>
<dbReference type="RefSeq" id="WP_078711887.1">
    <property type="nucleotide sequence ID" value="NZ_FUWY01000004.1"/>
</dbReference>
<evidence type="ECO:0000313" key="3">
    <source>
        <dbReference type="EMBL" id="SJZ74329.1"/>
    </source>
</evidence>
<reference evidence="4" key="1">
    <citation type="submission" date="2017-02" db="EMBL/GenBank/DDBJ databases">
        <authorList>
            <person name="Varghese N."/>
            <person name="Submissions S."/>
        </authorList>
    </citation>
    <scope>NUCLEOTIDE SEQUENCE [LARGE SCALE GENOMIC DNA]</scope>
    <source>
        <strain evidence="4">ATCC 25662</strain>
    </source>
</reference>
<dbReference type="STRING" id="118967.SAMN02745191_1485"/>
<dbReference type="InterPro" id="IPR050426">
    <property type="entry name" value="Glycosyltransferase_28"/>
</dbReference>
<dbReference type="PANTHER" id="PTHR48050">
    <property type="entry name" value="STEROL 3-BETA-GLUCOSYLTRANSFERASE"/>
    <property type="match status" value="1"/>
</dbReference>
<dbReference type="Proteomes" id="UP000243297">
    <property type="component" value="Unassembled WGS sequence"/>
</dbReference>
<dbReference type="GO" id="GO:0005975">
    <property type="term" value="P:carbohydrate metabolic process"/>
    <property type="evidence" value="ECO:0007669"/>
    <property type="project" value="InterPro"/>
</dbReference>
<keyword evidence="3" id="KW-0808">Transferase</keyword>
<dbReference type="GO" id="GO:0016758">
    <property type="term" value="F:hexosyltransferase activity"/>
    <property type="evidence" value="ECO:0007669"/>
    <property type="project" value="InterPro"/>
</dbReference>
<feature type="domain" description="Erythromycin biosynthesis protein CIII-like C-terminal" evidence="2">
    <location>
        <begin position="273"/>
        <end position="335"/>
    </location>
</feature>
<dbReference type="AlphaFoldDB" id="A0A1T4N4V3"/>
<dbReference type="InterPro" id="IPR002213">
    <property type="entry name" value="UDP_glucos_trans"/>
</dbReference>
<name>A0A1T4N4V3_9FIRM</name>
<protein>
    <submittedName>
        <fullName evidence="3">UDP:flavonoid glycosyltransferase YjiC, YdhE family</fullName>
    </submittedName>
</protein>
<evidence type="ECO:0000259" key="2">
    <source>
        <dbReference type="Pfam" id="PF06722"/>
    </source>
</evidence>
<dbReference type="Gene3D" id="3.40.50.2000">
    <property type="entry name" value="Glycogen Phosphorylase B"/>
    <property type="match status" value="2"/>
</dbReference>
<dbReference type="EMBL" id="FUWY01000004">
    <property type="protein sequence ID" value="SJZ74329.1"/>
    <property type="molecule type" value="Genomic_DNA"/>
</dbReference>
<organism evidence="3 4">
    <name type="scientific">Anaerorhabdus furcosa</name>
    <dbReference type="NCBI Taxonomy" id="118967"/>
    <lineage>
        <taxon>Bacteria</taxon>
        <taxon>Bacillati</taxon>
        <taxon>Bacillota</taxon>
        <taxon>Erysipelotrichia</taxon>
        <taxon>Erysipelotrichales</taxon>
        <taxon>Erysipelotrichaceae</taxon>
        <taxon>Anaerorhabdus</taxon>
    </lineage>
</organism>